<proteinExistence type="predicted"/>
<dbReference type="RefSeq" id="WP_143148837.1">
    <property type="nucleotide sequence ID" value="NZ_FQUK01000019.1"/>
</dbReference>
<sequence>MIRAISPRGRLIARLLLGAALLTGAPAFAQTGGTPKQPPPTRTEPGRHQGGVGMGVGVQVDLGQVFRLGRRLLQSDTPPAYAPGRALLAIEADSALSPAALAAEAGLRLIETQTLTSLGLTVAELEGEPEQLPTQLQRLRDAHPDLRKV</sequence>
<evidence type="ECO:0000256" key="2">
    <source>
        <dbReference type="SAM" id="SignalP"/>
    </source>
</evidence>
<evidence type="ECO:0000256" key="1">
    <source>
        <dbReference type="SAM" id="MobiDB-lite"/>
    </source>
</evidence>
<dbReference type="AlphaFoldDB" id="A0A1M4X5B7"/>
<dbReference type="Proteomes" id="UP000242857">
    <property type="component" value="Unassembled WGS sequence"/>
</dbReference>
<protein>
    <submittedName>
        <fullName evidence="3">Uncharacterized protein</fullName>
    </submittedName>
</protein>
<keyword evidence="4" id="KW-1185">Reference proteome</keyword>
<evidence type="ECO:0000313" key="4">
    <source>
        <dbReference type="Proteomes" id="UP000242857"/>
    </source>
</evidence>
<feature type="chain" id="PRO_5013268315" evidence="2">
    <location>
        <begin position="30"/>
        <end position="149"/>
    </location>
</feature>
<keyword evidence="2" id="KW-0732">Signal</keyword>
<accession>A0A1M4X5B7</accession>
<feature type="region of interest" description="Disordered" evidence="1">
    <location>
        <begin position="28"/>
        <end position="54"/>
    </location>
</feature>
<evidence type="ECO:0000313" key="3">
    <source>
        <dbReference type="EMBL" id="SHE88617.1"/>
    </source>
</evidence>
<gene>
    <name evidence="3" type="ORF">SAMN02745204_01331</name>
</gene>
<dbReference type="STRING" id="213588.SAMN02745204_01331"/>
<reference evidence="4" key="1">
    <citation type="submission" date="2016-11" db="EMBL/GenBank/DDBJ databases">
        <authorList>
            <person name="Varghese N."/>
            <person name="Submissions S."/>
        </authorList>
    </citation>
    <scope>NUCLEOTIDE SEQUENCE [LARGE SCALE GENOMIC DNA]</scope>
    <source>
        <strain evidence="4">DSM 14834</strain>
    </source>
</reference>
<dbReference type="EMBL" id="FQUK01000019">
    <property type="protein sequence ID" value="SHE88617.1"/>
    <property type="molecule type" value="Genomic_DNA"/>
</dbReference>
<organism evidence="3 4">
    <name type="scientific">Thermomonas hydrothermalis</name>
    <dbReference type="NCBI Taxonomy" id="213588"/>
    <lineage>
        <taxon>Bacteria</taxon>
        <taxon>Pseudomonadati</taxon>
        <taxon>Pseudomonadota</taxon>
        <taxon>Gammaproteobacteria</taxon>
        <taxon>Lysobacterales</taxon>
        <taxon>Lysobacteraceae</taxon>
        <taxon>Thermomonas</taxon>
    </lineage>
</organism>
<name>A0A1M4X5B7_9GAMM</name>
<feature type="signal peptide" evidence="2">
    <location>
        <begin position="1"/>
        <end position="29"/>
    </location>
</feature>